<proteinExistence type="predicted"/>
<dbReference type="InterPro" id="IPR008571">
    <property type="entry name" value="HerA-like"/>
</dbReference>
<dbReference type="GO" id="GO:0005524">
    <property type="term" value="F:ATP binding"/>
    <property type="evidence" value="ECO:0007669"/>
    <property type="project" value="UniProtKB-KW"/>
</dbReference>
<dbReference type="AlphaFoldDB" id="K1V8P3"/>
<reference evidence="1" key="1">
    <citation type="journal article" date="2013" name="Environ. Microbiol.">
        <title>Microbiota from the distal guts of lean and obese adolescents exhibit partial functional redundancy besides clear differences in community structure.</title>
        <authorList>
            <person name="Ferrer M."/>
            <person name="Ruiz A."/>
            <person name="Lanza F."/>
            <person name="Haange S.B."/>
            <person name="Oberbach A."/>
            <person name="Till H."/>
            <person name="Bargiela R."/>
            <person name="Campoy C."/>
            <person name="Segura M.T."/>
            <person name="Richter M."/>
            <person name="von Bergen M."/>
            <person name="Seifert J."/>
            <person name="Suarez A."/>
        </authorList>
    </citation>
    <scope>NUCLEOTIDE SEQUENCE</scope>
</reference>
<dbReference type="InterPro" id="IPR027417">
    <property type="entry name" value="P-loop_NTPase"/>
</dbReference>
<keyword evidence="1" id="KW-0547">Nucleotide-binding</keyword>
<dbReference type="SUPFAM" id="SSF52540">
    <property type="entry name" value="P-loop containing nucleoside triphosphate hydrolases"/>
    <property type="match status" value="1"/>
</dbReference>
<organism evidence="1">
    <name type="scientific">human gut metagenome</name>
    <dbReference type="NCBI Taxonomy" id="408170"/>
    <lineage>
        <taxon>unclassified sequences</taxon>
        <taxon>metagenomes</taxon>
        <taxon>organismal metagenomes</taxon>
    </lineage>
</organism>
<dbReference type="PANTHER" id="PTHR42957">
    <property type="entry name" value="HELICASE MJ1565-RELATED"/>
    <property type="match status" value="1"/>
</dbReference>
<keyword evidence="1" id="KW-0067">ATP-binding</keyword>
<dbReference type="Gene3D" id="3.40.50.300">
    <property type="entry name" value="P-loop containing nucleotide triphosphate hydrolases"/>
    <property type="match status" value="1"/>
</dbReference>
<accession>K1V8P3</accession>
<protein>
    <submittedName>
        <fullName evidence="1">ATP-binding protein</fullName>
    </submittedName>
</protein>
<gene>
    <name evidence="1" type="ORF">LEA_01478</name>
</gene>
<evidence type="ECO:0000313" key="1">
    <source>
        <dbReference type="EMBL" id="EKC80346.1"/>
    </source>
</evidence>
<sequence>RLIDIFNACWPMYAAMPAVLKEAICRAYESCGWDLVRSIAPYNVFPTFEDVKRELSNYVNESEYSSDTKGDYKGALETRLQSLNSGIVGNIFKNKPIDDEELFNSNVIIDLSRVGSAETKSLIMGILLIKLNEFRLSENKGMNLPLRHVTVLEEAHNLLRATSNVQSQESSNLAGKSVEMLSAAIAEMRTYGESFIIADQSPSLLDRSAISNTNTKIVMNLPNKYDREISAHSIGLTEEQSNELYKIKNW</sequence>
<comment type="caution">
    <text evidence="1">The sequence shown here is derived from an EMBL/GenBank/DDBJ whole genome shotgun (WGS) entry which is preliminary data.</text>
</comment>
<dbReference type="EMBL" id="AJWY01001026">
    <property type="protein sequence ID" value="EKC80346.1"/>
    <property type="molecule type" value="Genomic_DNA"/>
</dbReference>
<feature type="non-terminal residue" evidence="1">
    <location>
        <position position="1"/>
    </location>
</feature>
<name>K1V8P3_9ZZZZ</name>
<dbReference type="PANTHER" id="PTHR42957:SF1">
    <property type="entry name" value="HELICASE MJ1565-RELATED"/>
    <property type="match status" value="1"/>
</dbReference>